<dbReference type="RefSeq" id="WP_413271891.1">
    <property type="nucleotide sequence ID" value="NZ_JBHFNQ010000140.1"/>
</dbReference>
<evidence type="ECO:0000313" key="2">
    <source>
        <dbReference type="EMBL" id="MFB2878831.1"/>
    </source>
</evidence>
<dbReference type="CDD" id="cd06260">
    <property type="entry name" value="DUF820-like"/>
    <property type="match status" value="1"/>
</dbReference>
<dbReference type="EMBL" id="JBHFNQ010000140">
    <property type="protein sequence ID" value="MFB2878831.1"/>
    <property type="molecule type" value="Genomic_DNA"/>
</dbReference>
<dbReference type="Proteomes" id="UP001576774">
    <property type="component" value="Unassembled WGS sequence"/>
</dbReference>
<keyword evidence="3" id="KW-1185">Reference proteome</keyword>
<dbReference type="PANTHER" id="PTHR35400:SF1">
    <property type="entry name" value="SLR1083 PROTEIN"/>
    <property type="match status" value="1"/>
</dbReference>
<feature type="domain" description="Putative restriction endonuclease" evidence="1">
    <location>
        <begin position="58"/>
        <end position="215"/>
    </location>
</feature>
<organism evidence="2 3">
    <name type="scientific">Floridaenema aerugineum BLCC-F46</name>
    <dbReference type="NCBI Taxonomy" id="3153654"/>
    <lineage>
        <taxon>Bacteria</taxon>
        <taxon>Bacillati</taxon>
        <taxon>Cyanobacteriota</taxon>
        <taxon>Cyanophyceae</taxon>
        <taxon>Oscillatoriophycideae</taxon>
        <taxon>Aerosakkonematales</taxon>
        <taxon>Aerosakkonemataceae</taxon>
        <taxon>Floridanema</taxon>
        <taxon>Floridanema aerugineum</taxon>
    </lineage>
</organism>
<dbReference type="GO" id="GO:0004519">
    <property type="term" value="F:endonuclease activity"/>
    <property type="evidence" value="ECO:0007669"/>
    <property type="project" value="UniProtKB-KW"/>
</dbReference>
<dbReference type="Pfam" id="PF05685">
    <property type="entry name" value="Uma2"/>
    <property type="match status" value="1"/>
</dbReference>
<comment type="caution">
    <text evidence="2">The sequence shown here is derived from an EMBL/GenBank/DDBJ whole genome shotgun (WGS) entry which is preliminary data.</text>
</comment>
<keyword evidence="2" id="KW-0378">Hydrolase</keyword>
<dbReference type="Gene3D" id="3.90.1570.10">
    <property type="entry name" value="tt1808, chain A"/>
    <property type="match status" value="1"/>
</dbReference>
<sequence length="230" mass="26134">MDCSSGAIKSNSVTVNKADAYLFVCSSQPHRRTNFVRWLEFNLGVRAMTVTTAKWTLDDYHRMIEVGLLVGRNVELLNGEIIEMPPEGPEHAQQSTDAADYLKELLPDLAIVRDAKPITLPETGSEPQPDLAIVQPLRTLYRTRHPYPENIFWLIEFSQTTLAKDLEVKHKTYAAALIQEYWVVDLKNQQLKVFRDPVDGDYRLEQTLTSGEICAIAFPHLPISIEQLIN</sequence>
<name>A0ABV4X959_9CYAN</name>
<evidence type="ECO:0000259" key="1">
    <source>
        <dbReference type="Pfam" id="PF05685"/>
    </source>
</evidence>
<dbReference type="InterPro" id="IPR011335">
    <property type="entry name" value="Restrct_endonuc-II-like"/>
</dbReference>
<keyword evidence="2" id="KW-0540">Nuclease</keyword>
<keyword evidence="2" id="KW-0255">Endonuclease</keyword>
<evidence type="ECO:0000313" key="3">
    <source>
        <dbReference type="Proteomes" id="UP001576774"/>
    </source>
</evidence>
<dbReference type="InterPro" id="IPR012296">
    <property type="entry name" value="Nuclease_put_TT1808"/>
</dbReference>
<protein>
    <submittedName>
        <fullName evidence="2">Uma2 family endonuclease</fullName>
    </submittedName>
</protein>
<proteinExistence type="predicted"/>
<reference evidence="2 3" key="1">
    <citation type="submission" date="2024-09" db="EMBL/GenBank/DDBJ databases">
        <title>Floridaenema gen nov. (Aerosakkonemataceae, Aerosakkonematales ord. nov., Cyanobacteria) from benthic tropical and subtropical fresh waters, with the description of four new species.</title>
        <authorList>
            <person name="Moretto J.A."/>
            <person name="Berthold D.E."/>
            <person name="Lefler F.W."/>
            <person name="Huang I.-S."/>
            <person name="Laughinghouse H. IV."/>
        </authorList>
    </citation>
    <scope>NUCLEOTIDE SEQUENCE [LARGE SCALE GENOMIC DNA]</scope>
    <source>
        <strain evidence="2 3">BLCC-F46</strain>
    </source>
</reference>
<dbReference type="InterPro" id="IPR008538">
    <property type="entry name" value="Uma2"/>
</dbReference>
<dbReference type="SUPFAM" id="SSF52980">
    <property type="entry name" value="Restriction endonuclease-like"/>
    <property type="match status" value="1"/>
</dbReference>
<dbReference type="PANTHER" id="PTHR35400">
    <property type="entry name" value="SLR1083 PROTEIN"/>
    <property type="match status" value="1"/>
</dbReference>
<accession>A0ABV4X959</accession>
<gene>
    <name evidence="2" type="ORF">ACE1CC_18430</name>
</gene>